<dbReference type="GO" id="GO:0005737">
    <property type="term" value="C:cytoplasm"/>
    <property type="evidence" value="ECO:0007669"/>
    <property type="project" value="TreeGrafter"/>
</dbReference>
<dbReference type="PANTHER" id="PTHR43625:SF78">
    <property type="entry name" value="PYRIDOXAL REDUCTASE-RELATED"/>
    <property type="match status" value="1"/>
</dbReference>
<dbReference type="InterPro" id="IPR023210">
    <property type="entry name" value="NADP_OxRdtase_dom"/>
</dbReference>
<sequence>MGTIVGKRVNSIGYGMGSLTSPHKSVSTADAIAVLKTALEAGANCWNAGLIYGTSTYNSCHLLNAYFTQYPSDVDRVCVSVKGCFDLWQGKIFNDADSVRASIDEALRVIDGKCKIDIFEPCRVDPRIPIEETVGAIAEYVRAGKVGGIGLSECGAGTIRRAMKVHPIAAVEIEISLISTEAFTNGITQTCRDYNIPIIAYSPLGHGFLTGQIRRLDDIPQSDYRRMFPRFQPDAFADNIRLVEEVKAIAQKKGCSEVQIAIAWVAAQSEKAGVPIIPIPGSSNLPRTKENTSHIKLEKSELTDIEDILRKIEVKGGRAPGKFAHLLNG</sequence>
<dbReference type="Proteomes" id="UP000799441">
    <property type="component" value="Unassembled WGS sequence"/>
</dbReference>
<comment type="caution">
    <text evidence="3">The sequence shown here is derived from an EMBL/GenBank/DDBJ whole genome shotgun (WGS) entry which is preliminary data.</text>
</comment>
<dbReference type="Gene3D" id="3.20.20.100">
    <property type="entry name" value="NADP-dependent oxidoreductase domain"/>
    <property type="match status" value="1"/>
</dbReference>
<proteinExistence type="predicted"/>
<feature type="domain" description="NADP-dependent oxidoreductase" evidence="2">
    <location>
        <begin position="12"/>
        <end position="308"/>
    </location>
</feature>
<dbReference type="InterPro" id="IPR050791">
    <property type="entry name" value="Aldo-Keto_reductase"/>
</dbReference>
<evidence type="ECO:0000313" key="3">
    <source>
        <dbReference type="EMBL" id="KAF2722090.1"/>
    </source>
</evidence>
<protein>
    <submittedName>
        <fullName evidence="3">Aldo/keto reductase</fullName>
    </submittedName>
</protein>
<gene>
    <name evidence="3" type="ORF">K431DRAFT_284295</name>
</gene>
<reference evidence="3" key="1">
    <citation type="journal article" date="2020" name="Stud. Mycol.">
        <title>101 Dothideomycetes genomes: a test case for predicting lifestyles and emergence of pathogens.</title>
        <authorList>
            <person name="Haridas S."/>
            <person name="Albert R."/>
            <person name="Binder M."/>
            <person name="Bloem J."/>
            <person name="Labutti K."/>
            <person name="Salamov A."/>
            <person name="Andreopoulos B."/>
            <person name="Baker S."/>
            <person name="Barry K."/>
            <person name="Bills G."/>
            <person name="Bluhm B."/>
            <person name="Cannon C."/>
            <person name="Castanera R."/>
            <person name="Culley D."/>
            <person name="Daum C."/>
            <person name="Ezra D."/>
            <person name="Gonzalez J."/>
            <person name="Henrissat B."/>
            <person name="Kuo A."/>
            <person name="Liang C."/>
            <person name="Lipzen A."/>
            <person name="Lutzoni F."/>
            <person name="Magnuson J."/>
            <person name="Mondo S."/>
            <person name="Nolan M."/>
            <person name="Ohm R."/>
            <person name="Pangilinan J."/>
            <person name="Park H.-J."/>
            <person name="Ramirez L."/>
            <person name="Alfaro M."/>
            <person name="Sun H."/>
            <person name="Tritt A."/>
            <person name="Yoshinaga Y."/>
            <person name="Zwiers L.-H."/>
            <person name="Turgeon B."/>
            <person name="Goodwin S."/>
            <person name="Spatafora J."/>
            <person name="Crous P."/>
            <person name="Grigoriev I."/>
        </authorList>
    </citation>
    <scope>NUCLEOTIDE SEQUENCE</scope>
    <source>
        <strain evidence="3">CBS 116435</strain>
    </source>
</reference>
<dbReference type="PANTHER" id="PTHR43625">
    <property type="entry name" value="AFLATOXIN B1 ALDEHYDE REDUCTASE"/>
    <property type="match status" value="1"/>
</dbReference>
<keyword evidence="4" id="KW-1185">Reference proteome</keyword>
<dbReference type="GO" id="GO:0016491">
    <property type="term" value="F:oxidoreductase activity"/>
    <property type="evidence" value="ECO:0007669"/>
    <property type="project" value="UniProtKB-KW"/>
</dbReference>
<evidence type="ECO:0000256" key="1">
    <source>
        <dbReference type="ARBA" id="ARBA00023002"/>
    </source>
</evidence>
<dbReference type="CDD" id="cd19077">
    <property type="entry name" value="AKR_AKR8A1-2"/>
    <property type="match status" value="1"/>
</dbReference>
<organism evidence="3 4">
    <name type="scientific">Polychaeton citri CBS 116435</name>
    <dbReference type="NCBI Taxonomy" id="1314669"/>
    <lineage>
        <taxon>Eukaryota</taxon>
        <taxon>Fungi</taxon>
        <taxon>Dikarya</taxon>
        <taxon>Ascomycota</taxon>
        <taxon>Pezizomycotina</taxon>
        <taxon>Dothideomycetes</taxon>
        <taxon>Dothideomycetidae</taxon>
        <taxon>Capnodiales</taxon>
        <taxon>Capnodiaceae</taxon>
        <taxon>Polychaeton</taxon>
    </lineage>
</organism>
<dbReference type="Pfam" id="PF00248">
    <property type="entry name" value="Aldo_ket_red"/>
    <property type="match status" value="1"/>
</dbReference>
<dbReference type="InterPro" id="IPR036812">
    <property type="entry name" value="NAD(P)_OxRdtase_dom_sf"/>
</dbReference>
<dbReference type="SUPFAM" id="SSF51430">
    <property type="entry name" value="NAD(P)-linked oxidoreductase"/>
    <property type="match status" value="1"/>
</dbReference>
<name>A0A9P4Q9I9_9PEZI</name>
<dbReference type="AlphaFoldDB" id="A0A9P4Q9I9"/>
<accession>A0A9P4Q9I9</accession>
<evidence type="ECO:0000259" key="2">
    <source>
        <dbReference type="Pfam" id="PF00248"/>
    </source>
</evidence>
<evidence type="ECO:0000313" key="4">
    <source>
        <dbReference type="Proteomes" id="UP000799441"/>
    </source>
</evidence>
<dbReference type="EMBL" id="MU003785">
    <property type="protein sequence ID" value="KAF2722090.1"/>
    <property type="molecule type" value="Genomic_DNA"/>
</dbReference>
<keyword evidence="1" id="KW-0560">Oxidoreductase</keyword>
<dbReference type="OrthoDB" id="37537at2759"/>